<feature type="non-terminal residue" evidence="1">
    <location>
        <position position="110"/>
    </location>
</feature>
<name>M0LJM5_NATLA</name>
<dbReference type="EMBL" id="AOLZ01000039">
    <property type="protein sequence ID" value="EMA32619.1"/>
    <property type="molecule type" value="Genomic_DNA"/>
</dbReference>
<comment type="caution">
    <text evidence="1">The sequence shown here is derived from an EMBL/GenBank/DDBJ whole genome shotgun (WGS) entry which is preliminary data.</text>
</comment>
<protein>
    <submittedName>
        <fullName evidence="1">Phytoene dehydrogenase</fullName>
    </submittedName>
</protein>
<dbReference type="PRINTS" id="PR00419">
    <property type="entry name" value="ADXRDTASE"/>
</dbReference>
<keyword evidence="2" id="KW-1185">Reference proteome</keyword>
<dbReference type="RefSeq" id="WP_007141896.1">
    <property type="nucleotide sequence ID" value="NZ_AOLZ01000039.1"/>
</dbReference>
<dbReference type="AlphaFoldDB" id="M0LJM5"/>
<evidence type="ECO:0000313" key="2">
    <source>
        <dbReference type="Proteomes" id="UP000011555"/>
    </source>
</evidence>
<dbReference type="InParanoid" id="M0LJM5"/>
<accession>M0LJM5</accession>
<organism evidence="1 2">
    <name type="scientific">Natronobacterium lacisalsi AJ5</name>
    <dbReference type="NCBI Taxonomy" id="358396"/>
    <lineage>
        <taxon>Archaea</taxon>
        <taxon>Methanobacteriati</taxon>
        <taxon>Methanobacteriota</taxon>
        <taxon>Stenosarchaea group</taxon>
        <taxon>Halobacteria</taxon>
        <taxon>Halobacteriales</taxon>
        <taxon>Natrialbaceae</taxon>
        <taxon>Natronobacterium</taxon>
    </lineage>
</organism>
<proteinExistence type="predicted"/>
<evidence type="ECO:0000313" key="1">
    <source>
        <dbReference type="EMBL" id="EMA32619.1"/>
    </source>
</evidence>
<dbReference type="Pfam" id="PF13450">
    <property type="entry name" value="NAD_binding_8"/>
    <property type="match status" value="1"/>
</dbReference>
<dbReference type="Gene3D" id="3.50.50.60">
    <property type="entry name" value="FAD/NAD(P)-binding domain"/>
    <property type="match status" value="1"/>
</dbReference>
<reference evidence="1 2" key="1">
    <citation type="journal article" date="2014" name="PLoS Genet.">
        <title>Phylogenetically driven sequencing of extremely halophilic archaea reveals strategies for static and dynamic osmo-response.</title>
        <authorList>
            <person name="Becker E.A."/>
            <person name="Seitzer P.M."/>
            <person name="Tritt A."/>
            <person name="Larsen D."/>
            <person name="Krusor M."/>
            <person name="Yao A.I."/>
            <person name="Wu D."/>
            <person name="Madern D."/>
            <person name="Eisen J.A."/>
            <person name="Darling A.E."/>
            <person name="Facciotti M.T."/>
        </authorList>
    </citation>
    <scope>NUCLEOTIDE SEQUENCE [LARGE SCALE GENOMIC DNA]</scope>
    <source>
        <strain evidence="1 2">AJ5</strain>
    </source>
</reference>
<dbReference type="SUPFAM" id="SSF51905">
    <property type="entry name" value="FAD/NAD(P)-binding domain"/>
    <property type="match status" value="1"/>
</dbReference>
<sequence length="110" mass="12034">MSDLTDDSIAVAGAGFGGLAAAAYLAAAGADVTVYERRTEVGGVAGRLTGEGFRFDTGPSWYLMPELFDRFFADFGREPSDYYDLERLDPNYRVFWEDGDRADVPNCEIG</sequence>
<dbReference type="Proteomes" id="UP000011555">
    <property type="component" value="Unassembled WGS sequence"/>
</dbReference>
<gene>
    <name evidence="1" type="ORF">C445_10897</name>
</gene>
<dbReference type="InterPro" id="IPR036188">
    <property type="entry name" value="FAD/NAD-bd_sf"/>
</dbReference>
<dbReference type="PANTHER" id="PTHR43734">
    <property type="entry name" value="PHYTOENE DESATURASE"/>
    <property type="match status" value="1"/>
</dbReference>
<dbReference type="PANTHER" id="PTHR43734:SF1">
    <property type="entry name" value="PHYTOENE DESATURASE"/>
    <property type="match status" value="1"/>
</dbReference>
<dbReference type="eggNOG" id="arCOG01521">
    <property type="taxonomic scope" value="Archaea"/>
</dbReference>